<feature type="transmembrane region" description="Helical" evidence="7">
    <location>
        <begin position="234"/>
        <end position="252"/>
    </location>
</feature>
<feature type="transmembrane region" description="Helical" evidence="7">
    <location>
        <begin position="328"/>
        <end position="348"/>
    </location>
</feature>
<feature type="transmembrane region" description="Helical" evidence="7">
    <location>
        <begin position="264"/>
        <end position="280"/>
    </location>
</feature>
<dbReference type="AlphaFoldDB" id="A0A6H1TU98"/>
<gene>
    <name evidence="8" type="ORF">HCG48_00970</name>
</gene>
<dbReference type="RefSeq" id="WP_168567490.1">
    <property type="nucleotide sequence ID" value="NZ_CP051167.1"/>
</dbReference>
<dbReference type="EMBL" id="CP051167">
    <property type="protein sequence ID" value="QIZ69333.1"/>
    <property type="molecule type" value="Genomic_DNA"/>
</dbReference>
<evidence type="ECO:0000256" key="3">
    <source>
        <dbReference type="ARBA" id="ARBA00022475"/>
    </source>
</evidence>
<dbReference type="InterPro" id="IPR052923">
    <property type="entry name" value="UPF0718"/>
</dbReference>
<dbReference type="Pfam" id="PF03773">
    <property type="entry name" value="ArsP_1"/>
    <property type="match status" value="1"/>
</dbReference>
<dbReference type="PANTHER" id="PTHR34184:SF4">
    <property type="entry name" value="UPF0718 PROTEIN YCGR"/>
    <property type="match status" value="1"/>
</dbReference>
<name>A0A6H1TU98_9CYAN</name>
<evidence type="ECO:0000256" key="6">
    <source>
        <dbReference type="ARBA" id="ARBA00023136"/>
    </source>
</evidence>
<evidence type="ECO:0000256" key="1">
    <source>
        <dbReference type="ARBA" id="ARBA00004651"/>
    </source>
</evidence>
<evidence type="ECO:0000256" key="2">
    <source>
        <dbReference type="ARBA" id="ARBA00006386"/>
    </source>
</evidence>
<keyword evidence="4 7" id="KW-0812">Transmembrane</keyword>
<keyword evidence="6 7" id="KW-0472">Membrane</keyword>
<dbReference type="KEGG" id="oxy:HCG48_00970"/>
<feature type="transmembrane region" description="Helical" evidence="7">
    <location>
        <begin position="116"/>
        <end position="134"/>
    </location>
</feature>
<sequence length="351" mass="38058">MNQLNNAFTLWMSLMVEAMPFLLLGVLLSSLLLLFVDERKLIAILPRHPLLGALAGSLIGFLFPVCECGNIPVARRLLLQGVPSSVSIGFLLAAPTINPIVIWSTWVAFRDQPEVVLWRVLFSLAIATTIGWIFSFQKDLRPLLQPSVLRAMPQSAPEPTPEVKKAQSISPLLQSGTFLLGQGEQPMRLDTTAVQATPLPQLGNAQIGLFRFSGIDRWRMRLFVENTLQELRELGGILVVGSAIAAIVQIGIPRDIILSLGQGPVSSILAMLAFASVVSICSTVDAFLALSFASSFTTGSLLAFLVFGPTIDLKALGLLLSIFKGRAVVYLMALTAQLTFLFTLIYNLKVG</sequence>
<feature type="transmembrane region" description="Helical" evidence="7">
    <location>
        <begin position="286"/>
        <end position="307"/>
    </location>
</feature>
<feature type="transmembrane region" description="Helical" evidence="7">
    <location>
        <begin position="85"/>
        <end position="109"/>
    </location>
</feature>
<evidence type="ECO:0000256" key="4">
    <source>
        <dbReference type="ARBA" id="ARBA00022692"/>
    </source>
</evidence>
<evidence type="ECO:0000313" key="8">
    <source>
        <dbReference type="EMBL" id="QIZ69333.1"/>
    </source>
</evidence>
<proteinExistence type="inferred from homology"/>
<feature type="transmembrane region" description="Helical" evidence="7">
    <location>
        <begin position="48"/>
        <end position="65"/>
    </location>
</feature>
<organism evidence="8 9">
    <name type="scientific">Oxynema aestuarii AP17</name>
    <dbReference type="NCBI Taxonomy" id="2064643"/>
    <lineage>
        <taxon>Bacteria</taxon>
        <taxon>Bacillati</taxon>
        <taxon>Cyanobacteriota</taxon>
        <taxon>Cyanophyceae</taxon>
        <taxon>Oscillatoriophycideae</taxon>
        <taxon>Oscillatoriales</taxon>
        <taxon>Oscillatoriaceae</taxon>
        <taxon>Oxynema</taxon>
        <taxon>Oxynema aestuarii</taxon>
    </lineage>
</organism>
<feature type="transmembrane region" description="Helical" evidence="7">
    <location>
        <begin position="12"/>
        <end position="36"/>
    </location>
</feature>
<evidence type="ECO:0000313" key="9">
    <source>
        <dbReference type="Proteomes" id="UP000500857"/>
    </source>
</evidence>
<comment type="similarity">
    <text evidence="2">Belongs to the UPF0718 family.</text>
</comment>
<accession>A0A6H1TU98</accession>
<reference evidence="8 9" key="1">
    <citation type="submission" date="2020-04" db="EMBL/GenBank/DDBJ databases">
        <authorList>
            <person name="Basu S."/>
            <person name="Maruthanayagam V."/>
            <person name="Chakraborty S."/>
            <person name="Pramanik A."/>
            <person name="Mukherjee J."/>
            <person name="Brink B."/>
        </authorList>
    </citation>
    <scope>NUCLEOTIDE SEQUENCE [LARGE SCALE GENOMIC DNA]</scope>
    <source>
        <strain evidence="8 9">AP17</strain>
    </source>
</reference>
<dbReference type="Proteomes" id="UP000500857">
    <property type="component" value="Chromosome"/>
</dbReference>
<dbReference type="PANTHER" id="PTHR34184">
    <property type="entry name" value="UPF0718 PROTEIN YCGR"/>
    <property type="match status" value="1"/>
</dbReference>
<protein>
    <submittedName>
        <fullName evidence="8">Permease</fullName>
    </submittedName>
</protein>
<keyword evidence="9" id="KW-1185">Reference proteome</keyword>
<keyword evidence="5 7" id="KW-1133">Transmembrane helix</keyword>
<dbReference type="GO" id="GO:0005886">
    <property type="term" value="C:plasma membrane"/>
    <property type="evidence" value="ECO:0007669"/>
    <property type="project" value="UniProtKB-SubCell"/>
</dbReference>
<evidence type="ECO:0000256" key="5">
    <source>
        <dbReference type="ARBA" id="ARBA00022989"/>
    </source>
</evidence>
<dbReference type="InterPro" id="IPR005524">
    <property type="entry name" value="DUF318"/>
</dbReference>
<evidence type="ECO:0000256" key="7">
    <source>
        <dbReference type="SAM" id="Phobius"/>
    </source>
</evidence>
<keyword evidence="3" id="KW-1003">Cell membrane</keyword>
<comment type="subcellular location">
    <subcellularLocation>
        <location evidence="1">Cell membrane</location>
        <topology evidence="1">Multi-pass membrane protein</topology>
    </subcellularLocation>
</comment>